<feature type="transmembrane region" description="Helical" evidence="1">
    <location>
        <begin position="180"/>
        <end position="201"/>
    </location>
</feature>
<keyword evidence="1" id="KW-0472">Membrane</keyword>
<evidence type="ECO:0000313" key="3">
    <source>
        <dbReference type="Proteomes" id="UP000886860"/>
    </source>
</evidence>
<sequence length="204" mass="22905">MWNIGNAVRRAKPGPDREARWNFRLCLICFFVGLAAGTVAGNWMYGRNWLPFSPEGPNSRTIGLEEGWISWGVGESAWRQMPGNGEKFFYLLRRRLGEGMLGWILGLTVCAVPAFCVLALYGGFSMGWVITMCTLENGMFGLPVFLLSCFPQFLFYIPVWSLLAWWGLSGNRRLRVLPTFLAAGFLGLGAAAEAFWNPFFLKIL</sequence>
<dbReference type="Proteomes" id="UP000886860">
    <property type="component" value="Unassembled WGS sequence"/>
</dbReference>
<name>A0A9D1GKB0_9FIRM</name>
<accession>A0A9D1GKB0</accession>
<comment type="caution">
    <text evidence="2">The sequence shown here is derived from an EMBL/GenBank/DDBJ whole genome shotgun (WGS) entry which is preliminary data.</text>
</comment>
<reference evidence="2" key="1">
    <citation type="submission" date="2020-10" db="EMBL/GenBank/DDBJ databases">
        <authorList>
            <person name="Gilroy R."/>
        </authorList>
    </citation>
    <scope>NUCLEOTIDE SEQUENCE</scope>
    <source>
        <strain evidence="2">CHK123-3438</strain>
    </source>
</reference>
<dbReference type="EMBL" id="DVKS01000192">
    <property type="protein sequence ID" value="HIT42722.1"/>
    <property type="molecule type" value="Genomic_DNA"/>
</dbReference>
<feature type="transmembrane region" description="Helical" evidence="1">
    <location>
        <begin position="144"/>
        <end position="168"/>
    </location>
</feature>
<reference evidence="2" key="2">
    <citation type="journal article" date="2021" name="PeerJ">
        <title>Extensive microbial diversity within the chicken gut microbiome revealed by metagenomics and culture.</title>
        <authorList>
            <person name="Gilroy R."/>
            <person name="Ravi A."/>
            <person name="Getino M."/>
            <person name="Pursley I."/>
            <person name="Horton D.L."/>
            <person name="Alikhan N.F."/>
            <person name="Baker D."/>
            <person name="Gharbi K."/>
            <person name="Hall N."/>
            <person name="Watson M."/>
            <person name="Adriaenssens E.M."/>
            <person name="Foster-Nyarko E."/>
            <person name="Jarju S."/>
            <person name="Secka A."/>
            <person name="Antonio M."/>
            <person name="Oren A."/>
            <person name="Chaudhuri R.R."/>
            <person name="La Ragione R."/>
            <person name="Hildebrand F."/>
            <person name="Pallen M.J."/>
        </authorList>
    </citation>
    <scope>NUCLEOTIDE SEQUENCE</scope>
    <source>
        <strain evidence="2">CHK123-3438</strain>
    </source>
</reference>
<feature type="transmembrane region" description="Helical" evidence="1">
    <location>
        <begin position="21"/>
        <end position="45"/>
    </location>
</feature>
<protein>
    <submittedName>
        <fullName evidence="2">Stage II sporulation protein M</fullName>
    </submittedName>
</protein>
<evidence type="ECO:0000256" key="1">
    <source>
        <dbReference type="SAM" id="Phobius"/>
    </source>
</evidence>
<feature type="transmembrane region" description="Helical" evidence="1">
    <location>
        <begin position="100"/>
        <end position="124"/>
    </location>
</feature>
<organism evidence="2 3">
    <name type="scientific">Candidatus Caccovicinus merdipullorum</name>
    <dbReference type="NCBI Taxonomy" id="2840724"/>
    <lineage>
        <taxon>Bacteria</taxon>
        <taxon>Bacillati</taxon>
        <taxon>Bacillota</taxon>
        <taxon>Clostridia</taxon>
        <taxon>Eubacteriales</taxon>
        <taxon>Candidatus Caccovicinus</taxon>
    </lineage>
</organism>
<gene>
    <name evidence="2" type="ORF">IAB60_11620</name>
</gene>
<evidence type="ECO:0000313" key="2">
    <source>
        <dbReference type="EMBL" id="HIT42722.1"/>
    </source>
</evidence>
<dbReference type="AlphaFoldDB" id="A0A9D1GKB0"/>
<proteinExistence type="predicted"/>
<keyword evidence="1" id="KW-0812">Transmembrane</keyword>
<keyword evidence="1" id="KW-1133">Transmembrane helix</keyword>